<protein>
    <submittedName>
        <fullName evidence="3">Possible periplasmic protein</fullName>
    </submittedName>
</protein>
<dbReference type="InterPro" id="IPR055131">
    <property type="entry name" value="Cj1289-like_C"/>
</dbReference>
<dbReference type="PANTHER" id="PTHR47637:SF1">
    <property type="entry name" value="CHAPERONE SURA"/>
    <property type="match status" value="1"/>
</dbReference>
<keyword evidence="1" id="KW-0732">Signal</keyword>
<dbReference type="Pfam" id="PF22506">
    <property type="entry name" value="Cj1289-like_C"/>
    <property type="match status" value="1"/>
</dbReference>
<dbReference type="AlphaFoldDB" id="A0A3B1E4A2"/>
<feature type="domain" description="Cj1289-like C-terminal" evidence="2">
    <location>
        <begin position="138"/>
        <end position="229"/>
    </location>
</feature>
<evidence type="ECO:0000259" key="2">
    <source>
        <dbReference type="Pfam" id="PF22506"/>
    </source>
</evidence>
<gene>
    <name evidence="3" type="ORF">MNB_ARC-1_297</name>
</gene>
<evidence type="ECO:0000313" key="3">
    <source>
        <dbReference type="EMBL" id="VAY86379.1"/>
    </source>
</evidence>
<dbReference type="InterPro" id="IPR046357">
    <property type="entry name" value="PPIase_dom_sf"/>
</dbReference>
<dbReference type="Gene3D" id="3.10.50.40">
    <property type="match status" value="1"/>
</dbReference>
<reference evidence="3" key="1">
    <citation type="submission" date="2018-10" db="EMBL/GenBank/DDBJ databases">
        <authorList>
            <person name="Aoki K."/>
        </authorList>
    </citation>
    <scope>NUCLEOTIDE SEQUENCE</scope>
</reference>
<dbReference type="InterPro" id="IPR050280">
    <property type="entry name" value="OMP_Chaperone_SurA"/>
</dbReference>
<accession>A0A3B1E4A2</accession>
<dbReference type="GO" id="GO:0003755">
    <property type="term" value="F:peptidyl-prolyl cis-trans isomerase activity"/>
    <property type="evidence" value="ECO:0007669"/>
    <property type="project" value="InterPro"/>
</dbReference>
<dbReference type="PANTHER" id="PTHR47637">
    <property type="entry name" value="CHAPERONE SURA"/>
    <property type="match status" value="1"/>
</dbReference>
<dbReference type="Gene3D" id="1.10.4030.10">
    <property type="entry name" value="Porin chaperone SurA, peptide-binding domain"/>
    <property type="match status" value="1"/>
</dbReference>
<evidence type="ECO:0000256" key="1">
    <source>
        <dbReference type="ARBA" id="ARBA00022729"/>
    </source>
</evidence>
<proteinExistence type="predicted"/>
<dbReference type="SUPFAM" id="SSF109998">
    <property type="entry name" value="Triger factor/SurA peptide-binding domain-like"/>
    <property type="match status" value="1"/>
</dbReference>
<organism evidence="3">
    <name type="scientific">hydrothermal vent metagenome</name>
    <dbReference type="NCBI Taxonomy" id="652676"/>
    <lineage>
        <taxon>unclassified sequences</taxon>
        <taxon>metagenomes</taxon>
        <taxon>ecological metagenomes</taxon>
    </lineage>
</organism>
<dbReference type="InterPro" id="IPR027304">
    <property type="entry name" value="Trigger_fact/SurA_dom_sf"/>
</dbReference>
<sequence>MFRLFVFFVFFIGVCFAKNINAIAIKVGSEIITTYDILEFAKKNGKSKKESAELLVDILVKKEAIKKSNINIDLEKINNYIRQIAYSSGVSVDILRNNVLKQMSWSNYIDAIKEKIKNEEFEKKIIISEISKKSDDDFIDFYNKNKENFKIYGSIEVFAYTSLNKQLLLRSINNPLSYEENVHKKKQTLLQKEFLDKNIYRFLSSMKLKTFSPIIRKNNKFVSYFVTKKSKPKILEYDKVALMVKELYARKNKEIILKKYLKLIKINSSIVYVQSK</sequence>
<name>A0A3B1E4A2_9ZZZZ</name>
<dbReference type="EMBL" id="UOYO01000010">
    <property type="protein sequence ID" value="VAY86379.1"/>
    <property type="molecule type" value="Genomic_DNA"/>
</dbReference>